<dbReference type="InterPro" id="IPR044894">
    <property type="entry name" value="TubC_N_sf"/>
</dbReference>
<dbReference type="PROSITE" id="PS00455">
    <property type="entry name" value="AMP_BINDING"/>
    <property type="match status" value="1"/>
</dbReference>
<dbReference type="InterPro" id="IPR036736">
    <property type="entry name" value="ACP-like_sf"/>
</dbReference>
<protein>
    <submittedName>
        <fullName evidence="3">Amino acid adenylation domain-containing protein</fullName>
    </submittedName>
</protein>
<keyword evidence="4" id="KW-1185">Reference proteome</keyword>
<evidence type="ECO:0000256" key="1">
    <source>
        <dbReference type="ARBA" id="ARBA00001957"/>
    </source>
</evidence>
<dbReference type="InterPro" id="IPR000873">
    <property type="entry name" value="AMP-dep_synth/lig_dom"/>
</dbReference>
<dbReference type="InterPro" id="IPR023213">
    <property type="entry name" value="CAT-like_dom_sf"/>
</dbReference>
<dbReference type="InterPro" id="IPR001242">
    <property type="entry name" value="Condensation_dom"/>
</dbReference>
<dbReference type="InterPro" id="IPR020845">
    <property type="entry name" value="AMP-binding_CS"/>
</dbReference>
<dbReference type="Pfam" id="PF00550">
    <property type="entry name" value="PP-binding"/>
    <property type="match status" value="1"/>
</dbReference>
<dbReference type="SUPFAM" id="SSF52777">
    <property type="entry name" value="CoA-dependent acyltransferases"/>
    <property type="match status" value="2"/>
</dbReference>
<dbReference type="InterPro" id="IPR009081">
    <property type="entry name" value="PP-bd_ACP"/>
</dbReference>
<dbReference type="GO" id="GO:0043041">
    <property type="term" value="P:amino acid activation for nonribosomal peptide biosynthetic process"/>
    <property type="evidence" value="ECO:0007669"/>
    <property type="project" value="TreeGrafter"/>
</dbReference>
<dbReference type="Pfam" id="PF00668">
    <property type="entry name" value="Condensation"/>
    <property type="match status" value="1"/>
</dbReference>
<dbReference type="Pfam" id="PF13193">
    <property type="entry name" value="AMP-binding_C"/>
    <property type="match status" value="1"/>
</dbReference>
<evidence type="ECO:0000259" key="2">
    <source>
        <dbReference type="PROSITE" id="PS50075"/>
    </source>
</evidence>
<proteinExistence type="predicted"/>
<dbReference type="NCBIfam" id="TIGR01733">
    <property type="entry name" value="AA-adenyl-dom"/>
    <property type="match status" value="1"/>
</dbReference>
<dbReference type="InterPro" id="IPR045851">
    <property type="entry name" value="AMP-bd_C_sf"/>
</dbReference>
<evidence type="ECO:0000313" key="4">
    <source>
        <dbReference type="Proteomes" id="UP000470470"/>
    </source>
</evidence>
<organism evidence="3 4">
    <name type="scientific">Goekera deserti</name>
    <dbReference type="NCBI Taxonomy" id="2497753"/>
    <lineage>
        <taxon>Bacteria</taxon>
        <taxon>Bacillati</taxon>
        <taxon>Actinomycetota</taxon>
        <taxon>Actinomycetes</taxon>
        <taxon>Geodermatophilales</taxon>
        <taxon>Geodermatophilaceae</taxon>
        <taxon>Goekera</taxon>
    </lineage>
</organism>
<dbReference type="InterPro" id="IPR029058">
    <property type="entry name" value="AB_hydrolase_fold"/>
</dbReference>
<comment type="caution">
    <text evidence="3">The sequence shown here is derived from an EMBL/GenBank/DDBJ whole genome shotgun (WGS) entry which is preliminary data.</text>
</comment>
<dbReference type="SUPFAM" id="SSF47336">
    <property type="entry name" value="ACP-like"/>
    <property type="match status" value="1"/>
</dbReference>
<dbReference type="PANTHER" id="PTHR45527:SF1">
    <property type="entry name" value="FATTY ACID SYNTHASE"/>
    <property type="match status" value="1"/>
</dbReference>
<dbReference type="PROSITE" id="PS50075">
    <property type="entry name" value="CARRIER"/>
    <property type="match status" value="1"/>
</dbReference>
<dbReference type="SUPFAM" id="SSF56801">
    <property type="entry name" value="Acetyl-CoA synthetase-like"/>
    <property type="match status" value="1"/>
</dbReference>
<accession>A0A7K3WCZ3</accession>
<dbReference type="GO" id="GO:0008610">
    <property type="term" value="P:lipid biosynthetic process"/>
    <property type="evidence" value="ECO:0007669"/>
    <property type="project" value="UniProtKB-ARBA"/>
</dbReference>
<dbReference type="InterPro" id="IPR042099">
    <property type="entry name" value="ANL_N_sf"/>
</dbReference>
<dbReference type="EMBL" id="JAAGWK010000011">
    <property type="protein sequence ID" value="NEL54345.1"/>
    <property type="molecule type" value="Genomic_DNA"/>
</dbReference>
<dbReference type="InterPro" id="IPR010071">
    <property type="entry name" value="AA_adenyl_dom"/>
</dbReference>
<dbReference type="Gene3D" id="3.40.50.12780">
    <property type="entry name" value="N-terminal domain of ligase-like"/>
    <property type="match status" value="1"/>
</dbReference>
<dbReference type="GO" id="GO:0047527">
    <property type="term" value="F:2,3-dihydroxybenzoate-serine ligase activity"/>
    <property type="evidence" value="ECO:0007669"/>
    <property type="project" value="TreeGrafter"/>
</dbReference>
<gene>
    <name evidence="3" type="ORF">G1H19_10065</name>
</gene>
<dbReference type="AlphaFoldDB" id="A0A7K3WCZ3"/>
<dbReference type="InterPro" id="IPR025110">
    <property type="entry name" value="AMP-bd_C"/>
</dbReference>
<comment type="cofactor">
    <cofactor evidence="1">
        <name>pantetheine 4'-phosphate</name>
        <dbReference type="ChEBI" id="CHEBI:47942"/>
    </cofactor>
</comment>
<feature type="domain" description="Carrier" evidence="2">
    <location>
        <begin position="1085"/>
        <end position="1163"/>
    </location>
</feature>
<dbReference type="Pfam" id="PF00501">
    <property type="entry name" value="AMP-binding"/>
    <property type="match status" value="1"/>
</dbReference>
<dbReference type="GO" id="GO:0031177">
    <property type="term" value="F:phosphopantetheine binding"/>
    <property type="evidence" value="ECO:0007669"/>
    <property type="project" value="TreeGrafter"/>
</dbReference>
<dbReference type="Pfam" id="PF18563">
    <property type="entry name" value="TubC_N"/>
    <property type="match status" value="1"/>
</dbReference>
<name>A0A7K3WCZ3_9ACTN</name>
<dbReference type="Proteomes" id="UP000470470">
    <property type="component" value="Unassembled WGS sequence"/>
</dbReference>
<dbReference type="Gene3D" id="3.30.300.30">
    <property type="match status" value="1"/>
</dbReference>
<dbReference type="InterPro" id="IPR041464">
    <property type="entry name" value="TubC_N"/>
</dbReference>
<evidence type="ECO:0000313" key="3">
    <source>
        <dbReference type="EMBL" id="NEL54345.1"/>
    </source>
</evidence>
<dbReference type="GO" id="GO:0005829">
    <property type="term" value="C:cytosol"/>
    <property type="evidence" value="ECO:0007669"/>
    <property type="project" value="TreeGrafter"/>
</dbReference>
<dbReference type="RefSeq" id="WP_152727621.1">
    <property type="nucleotide sequence ID" value="NZ_JAAGWK010000011.1"/>
</dbReference>
<dbReference type="Gene3D" id="3.30.559.10">
    <property type="entry name" value="Chloramphenicol acetyltransferase-like domain"/>
    <property type="match status" value="1"/>
</dbReference>
<sequence>MDELLERHGALLCHSSQRPDISRLPAVPATLSKQACLSYRSRHVRVPGAPGTGSTRCCERCRVTSAGASGMPLLLELRDLLDALAIAGATVRADDGRLRCSAPRGALTHELVMRLRDRRAELLAHLARPDEEEAPLAPAQEALWRQHHLRPGDSAYNIPLELALDGPLSPEALRAALRTVAVAQPALRTVYAVVSGRPRQRVLPPSPVPLRLVDLSCLPPELAASAVGRLAAAEAVRPFDLASSPPWRATLVRLGPATHRLLLTRHHVAADGWSFGILATALATAVRSHGEGAPSRVASPAWRFADHARVQQGAAESGQWSDGAREIAGSLGRDLTIACVPDGRPRPGSAVGTVTVTADHRRTAAVQAIARSAGTTTFAVWAAAFGIALGQASDQESVVVGTPVSGRAHPAAEPLVGCFAGLLPLPLVGGRRSSLRDAVRQAHASTARLLRHQDIPFEAVADAARAAGRPIGGANGIRAVLTFQNTPSAAFELPGVAVRTLDPTSLAAKFPLAVTITPVNGPDGPAASLVAEYATDLLGTAVVEELLQTMFDALDAMQATPDQPFDAVTEGRSAVQLVPLEPPRAGETLADRFRDVVASRPDAVAISDRDGQVTYRELYRRARAVAARLAGAGAAPGTLVAVQGGHGAPLVAAVVGVAMAGAVCVPLDPEDPPGRVEQVITDAGVDVVLTDRESARALEWFEGPAVRMDEPGGSAPPGPVRPMWRTSADELAYVIHTSGSTGAPKGVMVPQVNVLQLLRAATAICDVGAGDVWSMNHSLAFDFSVWELWGALLTGARLVPVARAVARDPARLRRTLAVHSVTVHSATPTALSMLSDGAPDEWWRRTALRLVVLGGERCLPSDFAAWLTGTRAGPALLNMYGITETTVHVTHRFLSSADAASGASPIGRPLPGVDAAVDMRSGELLVGGWGTARGYLHRPGWTADRFRPGGAVPGARRYRTGDRVRAAVDGLHYLGRTDQQVKIRGHRVEPDEVAAVMSGHPDLAGAAAVVRDRAGTAELLGCLVPAAGRTCPSPREMRRFLAERLPAHMIPAGFAKVERLPVTRNGKLNREALPRTADVAEVTDPPTTPTERRLAALWCEILDVPEIGRHDDFFSLGGDSLQATRLHARVEPTFGVELPLGGLYKAFDVATIAAAIDAAATAVPGTPARVRTAQR</sequence>
<dbReference type="Gene3D" id="3.40.50.1820">
    <property type="entry name" value="alpha/beta hydrolase"/>
    <property type="match status" value="1"/>
</dbReference>
<reference evidence="3 4" key="1">
    <citation type="submission" date="2020-02" db="EMBL/GenBank/DDBJ databases">
        <title>The whole genome sequence of CPCC 205119.</title>
        <authorList>
            <person name="Jiang Z."/>
        </authorList>
    </citation>
    <scope>NUCLEOTIDE SEQUENCE [LARGE SCALE GENOMIC DNA]</scope>
    <source>
        <strain evidence="3 4">CPCC 205119</strain>
    </source>
</reference>
<dbReference type="GO" id="GO:0009366">
    <property type="term" value="C:enterobactin synthetase complex"/>
    <property type="evidence" value="ECO:0007669"/>
    <property type="project" value="TreeGrafter"/>
</dbReference>
<dbReference type="Gene3D" id="3.30.559.30">
    <property type="entry name" value="Nonribosomal peptide synthetase, condensation domain"/>
    <property type="match status" value="1"/>
</dbReference>
<dbReference type="GO" id="GO:0009239">
    <property type="term" value="P:enterobactin biosynthetic process"/>
    <property type="evidence" value="ECO:0007669"/>
    <property type="project" value="TreeGrafter"/>
</dbReference>
<dbReference type="Gene3D" id="1.10.10.1830">
    <property type="entry name" value="Non-ribosomal peptide synthase, adenylation domain"/>
    <property type="match status" value="1"/>
</dbReference>
<dbReference type="PANTHER" id="PTHR45527">
    <property type="entry name" value="NONRIBOSOMAL PEPTIDE SYNTHETASE"/>
    <property type="match status" value="1"/>
</dbReference>